<accession>A0ABU5DV43</accession>
<comment type="caution">
    <text evidence="2">The sequence shown here is derived from an EMBL/GenBank/DDBJ whole genome shotgun (WGS) entry which is preliminary data.</text>
</comment>
<comment type="similarity">
    <text evidence="1">Belongs to the UPF0276 family.</text>
</comment>
<evidence type="ECO:0000256" key="1">
    <source>
        <dbReference type="HAMAP-Rule" id="MF_00697"/>
    </source>
</evidence>
<dbReference type="EMBL" id="JAXCLX010000001">
    <property type="protein sequence ID" value="MDY0870466.1"/>
    <property type="molecule type" value="Genomic_DNA"/>
</dbReference>
<sequence length="294" mass="32016">MTLQPDIAAARGPVPAKAGIGLRSAHYADLLTDPHRVAWVEVHPENFMCAGGPQHRVLGKVRDHCALSFHGVGLSLGGTARPDPAHLGRLADLMRRYEPACFSEHLAWSEHGGQFLNDLLPLPYTHETLDRVVAHVDEVQGCLGRRLLIENPSLYLSFDGNDMAETDLLSELVRRTGCGLLLDINNVFVSANNLDYDPRGYLAAYPLQCVGEIHLAGYRAETDADGTEVLIDTHGSLVAGPVWDLYRHVVAQTGPLPTLIEWDQDLPSWDVLRGEAARAQAILNTHAGNAHVAA</sequence>
<dbReference type="Proteomes" id="UP001271769">
    <property type="component" value="Unassembled WGS sequence"/>
</dbReference>
<evidence type="ECO:0000313" key="2">
    <source>
        <dbReference type="EMBL" id="MDY0870466.1"/>
    </source>
</evidence>
<dbReference type="Gene3D" id="3.20.20.150">
    <property type="entry name" value="Divalent-metal-dependent TIM barrel enzymes"/>
    <property type="match status" value="1"/>
</dbReference>
<reference evidence="2 3" key="1">
    <citation type="journal article" date="2013" name="Antonie Van Leeuwenhoek">
        <title>Dongia rigui sp. nov., isolated from freshwater of a large wetland in Korea.</title>
        <authorList>
            <person name="Baik K.S."/>
            <person name="Hwang Y.M."/>
            <person name="Choi J.S."/>
            <person name="Kwon J."/>
            <person name="Seong C.N."/>
        </authorList>
    </citation>
    <scope>NUCLEOTIDE SEQUENCE [LARGE SCALE GENOMIC DNA]</scope>
    <source>
        <strain evidence="2 3">04SU4-P</strain>
    </source>
</reference>
<organism evidence="2 3">
    <name type="scientific">Dongia rigui</name>
    <dbReference type="NCBI Taxonomy" id="940149"/>
    <lineage>
        <taxon>Bacteria</taxon>
        <taxon>Pseudomonadati</taxon>
        <taxon>Pseudomonadota</taxon>
        <taxon>Alphaproteobacteria</taxon>
        <taxon>Rhodospirillales</taxon>
        <taxon>Dongiaceae</taxon>
        <taxon>Dongia</taxon>
    </lineage>
</organism>
<dbReference type="InterPro" id="IPR007801">
    <property type="entry name" value="MbnB/TglH/ChrH"/>
</dbReference>
<keyword evidence="3" id="KW-1185">Reference proteome</keyword>
<name>A0ABU5DV43_9PROT</name>
<dbReference type="RefSeq" id="WP_320498707.1">
    <property type="nucleotide sequence ID" value="NZ_JAXCLX010000001.1"/>
</dbReference>
<dbReference type="SUPFAM" id="SSF51658">
    <property type="entry name" value="Xylose isomerase-like"/>
    <property type="match status" value="1"/>
</dbReference>
<dbReference type="PANTHER" id="PTHR42194:SF1">
    <property type="entry name" value="UPF0276 PROTEIN HI_1600"/>
    <property type="match status" value="1"/>
</dbReference>
<dbReference type="Pfam" id="PF05114">
    <property type="entry name" value="MbnB_TglH_ChrH"/>
    <property type="match status" value="1"/>
</dbReference>
<dbReference type="PANTHER" id="PTHR42194">
    <property type="entry name" value="UPF0276 PROTEIN HI_1600"/>
    <property type="match status" value="1"/>
</dbReference>
<dbReference type="InterPro" id="IPR036237">
    <property type="entry name" value="Xyl_isomerase-like_sf"/>
</dbReference>
<gene>
    <name evidence="2" type="ORF">SMD31_00960</name>
</gene>
<dbReference type="HAMAP" id="MF_00697">
    <property type="entry name" value="UPF0276"/>
    <property type="match status" value="1"/>
</dbReference>
<proteinExistence type="inferred from homology"/>
<protein>
    <recommendedName>
        <fullName evidence="1">UPF0276 protein SMD31_00960</fullName>
    </recommendedName>
</protein>
<dbReference type="NCBIfam" id="NF003818">
    <property type="entry name" value="PRK05409.1"/>
    <property type="match status" value="1"/>
</dbReference>
<evidence type="ECO:0000313" key="3">
    <source>
        <dbReference type="Proteomes" id="UP001271769"/>
    </source>
</evidence>